<name>A0A178LNR2_MYCIR</name>
<keyword evidence="1" id="KW-0456">Lyase</keyword>
<reference evidence="1 2" key="1">
    <citation type="submission" date="2016-04" db="EMBL/GenBank/DDBJ databases">
        <title>Draft Genome Sequences of Staphylococcus capitis Strain H36, S. capitis Strain H65, S. cohnii Strain H62, S. hominis Strain H69, Mycobacterium iranicum Strain H39, Plantibacter sp. Strain H53, Pseudomonas oryzihabitans Strain H72, and Microbacterium sp. Strain H83, isolated from residential settings.</title>
        <authorList>
            <person name="Lymperopoulou D."/>
            <person name="Adams R.I."/>
            <person name="Lindow S."/>
            <person name="Coil D.A."/>
            <person name="Jospin G."/>
            <person name="Eisen J.A."/>
        </authorList>
    </citation>
    <scope>NUCLEOTIDE SEQUENCE [LARGE SCALE GENOMIC DNA]</scope>
    <source>
        <strain evidence="1 2">H39</strain>
    </source>
</reference>
<gene>
    <name evidence="1" type="ORF">A4X20_28140</name>
</gene>
<dbReference type="RefSeq" id="WP_064284132.1">
    <property type="nucleotide sequence ID" value="NZ_LWCS01000050.1"/>
</dbReference>
<accession>A0A178LNR2</accession>
<evidence type="ECO:0000313" key="2">
    <source>
        <dbReference type="Proteomes" id="UP000078396"/>
    </source>
</evidence>
<dbReference type="GO" id="GO:0016829">
    <property type="term" value="F:lyase activity"/>
    <property type="evidence" value="ECO:0007669"/>
    <property type="project" value="UniProtKB-KW"/>
</dbReference>
<dbReference type="OrthoDB" id="6297849at2"/>
<dbReference type="Gene3D" id="3.40.1410.10">
    <property type="entry name" value="Chorismate lyase-like"/>
    <property type="match status" value="1"/>
</dbReference>
<dbReference type="STRING" id="912594.AWC12_01085"/>
<organism evidence="1 2">
    <name type="scientific">Mycolicibacterium iranicum</name>
    <name type="common">Mycobacterium iranicum</name>
    <dbReference type="NCBI Taxonomy" id="912594"/>
    <lineage>
        <taxon>Bacteria</taxon>
        <taxon>Bacillati</taxon>
        <taxon>Actinomycetota</taxon>
        <taxon>Actinomycetes</taxon>
        <taxon>Mycobacteriales</taxon>
        <taxon>Mycobacteriaceae</taxon>
        <taxon>Mycolicibacterium</taxon>
    </lineage>
</organism>
<dbReference type="InterPro" id="IPR002800">
    <property type="entry name" value="Rv2949c-like"/>
</dbReference>
<dbReference type="Pfam" id="PF01947">
    <property type="entry name" value="Rv2949c-like"/>
    <property type="match status" value="1"/>
</dbReference>
<sequence length="197" mass="21977">MRADVERVAELSATEIQRLNRDLRILIATNGTMTRMLQALANEEIVVDIVKQQIHDVAPEMPELQGIAMGRVLQRDILLKGRTSGNAFVAAESLIAVDYLPRSVMTSLTETDRPIGEVMASTHIETFKEEAKVWTGKLPSWLALNGYEITQTETIARRYRVISGGKPVLIITEYVLKSVFDDASEDEFVVTDKQAVC</sequence>
<dbReference type="SUPFAM" id="SSF64288">
    <property type="entry name" value="Chorismate lyase-like"/>
    <property type="match status" value="1"/>
</dbReference>
<protein>
    <submittedName>
        <fullName evidence="1">Chorismate--pyruvate lyase</fullName>
    </submittedName>
</protein>
<evidence type="ECO:0000313" key="1">
    <source>
        <dbReference type="EMBL" id="OAN33020.1"/>
    </source>
</evidence>
<dbReference type="EMBL" id="LWCS01000050">
    <property type="protein sequence ID" value="OAN33020.1"/>
    <property type="molecule type" value="Genomic_DNA"/>
</dbReference>
<dbReference type="AlphaFoldDB" id="A0A178LNR2"/>
<keyword evidence="1" id="KW-0670">Pyruvate</keyword>
<proteinExistence type="predicted"/>
<dbReference type="Proteomes" id="UP000078396">
    <property type="component" value="Unassembled WGS sequence"/>
</dbReference>
<dbReference type="InterPro" id="IPR028978">
    <property type="entry name" value="Chorismate_lyase_/UTRA_dom_sf"/>
</dbReference>
<comment type="caution">
    <text evidence="1">The sequence shown here is derived from an EMBL/GenBank/DDBJ whole genome shotgun (WGS) entry which is preliminary data.</text>
</comment>